<keyword evidence="1" id="KW-1185">Reference proteome</keyword>
<organism evidence="1 2">
    <name type="scientific">Arachis duranensis</name>
    <name type="common">Wild peanut</name>
    <dbReference type="NCBI Taxonomy" id="130453"/>
    <lineage>
        <taxon>Eukaryota</taxon>
        <taxon>Viridiplantae</taxon>
        <taxon>Streptophyta</taxon>
        <taxon>Embryophyta</taxon>
        <taxon>Tracheophyta</taxon>
        <taxon>Spermatophyta</taxon>
        <taxon>Magnoliopsida</taxon>
        <taxon>eudicotyledons</taxon>
        <taxon>Gunneridae</taxon>
        <taxon>Pentapetalae</taxon>
        <taxon>rosids</taxon>
        <taxon>fabids</taxon>
        <taxon>Fabales</taxon>
        <taxon>Fabaceae</taxon>
        <taxon>Papilionoideae</taxon>
        <taxon>50 kb inversion clade</taxon>
        <taxon>dalbergioids sensu lato</taxon>
        <taxon>Dalbergieae</taxon>
        <taxon>Pterocarpus clade</taxon>
        <taxon>Arachis</taxon>
    </lineage>
</organism>
<name>A0A6P5N466_ARADU</name>
<sequence length="581" mass="66265">MTMILIINVCNSKRSSYPEGKSIERGMEHCCSDTIRERQGMIGICGKGTTITNNNNSNNTSTSDGGEILNGENFLGVCSQELLAKGSELLKQTRKSYTTSITIPKIDGLYIKKVVTEERKEMPYVCFKTLDKFYGIDVCDLLSPPKELEDQAVLTWASLPPIPAAFKADLPAFCVQLVEFDSNFYLLGGLQNRPYADSRFGPPSFKTFQLHLEEDNEKQKQKQLTFKEVDSISKPPMCYAKMVFDYEKIKGDYYFIQFDPMKPRVSSDSFWVLPSQTRVWQPLPSPPDLGLSIPDVVETNHFVYDEKIYFQTIYMRNDGSMELKSKTSSPSVGDMTDDAFMELNSKTSSPNVGELESVLFYSFDPFLGGGTWTIQGGADAFIESFRFTVQGRHRYHRPITLPLPVRGDYSLHLSTSDIERSDHFGEWKNGYKATLHALLVNKRGVRFVQPIEGCFEGIQPAFYAACPTFVYLDNNMVCAMLIGFLEEHHNHRCPLICVSIFHLSIMEDAIDMDYINSPAHKKVHNFLTVNVMRRNVYSMVDYLERPFILRDMYPFIDEIKEFLWIESKDPLSPVSKKPKLI</sequence>
<dbReference type="Proteomes" id="UP000515211">
    <property type="component" value="Chromosome 2"/>
</dbReference>
<reference evidence="1" key="1">
    <citation type="journal article" date="2016" name="Nat. Genet.">
        <title>The genome sequences of Arachis duranensis and Arachis ipaensis, the diploid ancestors of cultivated peanut.</title>
        <authorList>
            <person name="Bertioli D.J."/>
            <person name="Cannon S.B."/>
            <person name="Froenicke L."/>
            <person name="Huang G."/>
            <person name="Farmer A.D."/>
            <person name="Cannon E.K."/>
            <person name="Liu X."/>
            <person name="Gao D."/>
            <person name="Clevenger J."/>
            <person name="Dash S."/>
            <person name="Ren L."/>
            <person name="Moretzsohn M.C."/>
            <person name="Shirasawa K."/>
            <person name="Huang W."/>
            <person name="Vidigal B."/>
            <person name="Abernathy B."/>
            <person name="Chu Y."/>
            <person name="Niederhuth C.E."/>
            <person name="Umale P."/>
            <person name="Araujo A.C."/>
            <person name="Kozik A."/>
            <person name="Kim K.D."/>
            <person name="Burow M.D."/>
            <person name="Varshney R.K."/>
            <person name="Wang X."/>
            <person name="Zhang X."/>
            <person name="Barkley N."/>
            <person name="Guimaraes P.M."/>
            <person name="Isobe S."/>
            <person name="Guo B."/>
            <person name="Liao B."/>
            <person name="Stalker H.T."/>
            <person name="Schmitz R.J."/>
            <person name="Scheffler B.E."/>
            <person name="Leal-Bertioli S.C."/>
            <person name="Xun X."/>
            <person name="Jackson S.A."/>
            <person name="Michelmore R."/>
            <person name="Ozias-Akins P."/>
        </authorList>
    </citation>
    <scope>NUCLEOTIDE SEQUENCE [LARGE SCALE GENOMIC DNA]</scope>
    <source>
        <strain evidence="1">cv. V14167</strain>
    </source>
</reference>
<accession>A0A6P5N466</accession>
<reference evidence="2" key="2">
    <citation type="submission" date="2025-08" db="UniProtKB">
        <authorList>
            <consortium name="RefSeq"/>
        </authorList>
    </citation>
    <scope>IDENTIFICATION</scope>
    <source>
        <tissue evidence="2">Whole plant</tissue>
    </source>
</reference>
<dbReference type="KEGG" id="adu:107475903"/>
<dbReference type="RefSeq" id="XP_020991620.2">
    <property type="nucleotide sequence ID" value="XM_021135961.2"/>
</dbReference>
<proteinExistence type="predicted"/>
<dbReference type="AlphaFoldDB" id="A0A6P5N466"/>
<protein>
    <submittedName>
        <fullName evidence="2">Uncharacterized protein LOC107475903</fullName>
    </submittedName>
</protein>
<evidence type="ECO:0000313" key="2">
    <source>
        <dbReference type="RefSeq" id="XP_020991620.2"/>
    </source>
</evidence>
<evidence type="ECO:0000313" key="1">
    <source>
        <dbReference type="Proteomes" id="UP000515211"/>
    </source>
</evidence>
<dbReference type="GeneID" id="107475903"/>
<gene>
    <name evidence="2" type="primary">LOC107475903</name>
</gene>